<gene>
    <name evidence="2" type="ORF">QFZ36_001598</name>
</gene>
<feature type="region of interest" description="Disordered" evidence="1">
    <location>
        <begin position="1"/>
        <end position="40"/>
    </location>
</feature>
<dbReference type="EMBL" id="JAUSXB010000001">
    <property type="protein sequence ID" value="MDQ0674037.1"/>
    <property type="molecule type" value="Genomic_DNA"/>
</dbReference>
<keyword evidence="3" id="KW-1185">Reference proteome</keyword>
<dbReference type="Proteomes" id="UP001236806">
    <property type="component" value="Unassembled WGS sequence"/>
</dbReference>
<reference evidence="2 3" key="1">
    <citation type="submission" date="2023-07" db="EMBL/GenBank/DDBJ databases">
        <title>Comparative genomics of wheat-associated soil bacteria to identify genetic determinants of phenazine resistance.</title>
        <authorList>
            <person name="Mouncey N."/>
        </authorList>
    </citation>
    <scope>NUCLEOTIDE SEQUENCE [LARGE SCALE GENOMIC DNA]</scope>
    <source>
        <strain evidence="2 3">W1I3</strain>
    </source>
</reference>
<evidence type="ECO:0000256" key="1">
    <source>
        <dbReference type="SAM" id="MobiDB-lite"/>
    </source>
</evidence>
<comment type="caution">
    <text evidence="2">The sequence shown here is derived from an EMBL/GenBank/DDBJ whole genome shotgun (WGS) entry which is preliminary data.</text>
</comment>
<name>A0ABU0PJB2_9MICC</name>
<evidence type="ECO:0000313" key="2">
    <source>
        <dbReference type="EMBL" id="MDQ0674037.1"/>
    </source>
</evidence>
<protein>
    <submittedName>
        <fullName evidence="2">Uncharacterized protein</fullName>
    </submittedName>
</protein>
<dbReference type="RefSeq" id="WP_306635349.1">
    <property type="nucleotide sequence ID" value="NZ_JAUSXB010000001.1"/>
</dbReference>
<sequence>MTENQWPADSAGTSLDQYGNALPADASAEPQTYVTTKDAAKQEASKVSEQAVGAARSVAQTAKAEAGNVAAEAKSSAQGLLREAKSGLGSQAGEQQRKAADGIRGISSQLRTMADAPEKQGVASDLVREVAGRASSAASWIEGAEPGTLLVQVQSFARRKPGTFLLLAAGAGILAGRLARSMQAGGPDDGDRPTPSQAQARGATAPPWGAEPVYQEQPAAPATYGETIYGEPARPSYSGTEAGGVPLKNPDDPYSDVRAAESQP</sequence>
<evidence type="ECO:0000313" key="3">
    <source>
        <dbReference type="Proteomes" id="UP001236806"/>
    </source>
</evidence>
<proteinExistence type="predicted"/>
<organism evidence="2 3">
    <name type="scientific">Pseudarthrobacter siccitolerans</name>
    <dbReference type="NCBI Taxonomy" id="861266"/>
    <lineage>
        <taxon>Bacteria</taxon>
        <taxon>Bacillati</taxon>
        <taxon>Actinomycetota</taxon>
        <taxon>Actinomycetes</taxon>
        <taxon>Micrococcales</taxon>
        <taxon>Micrococcaceae</taxon>
        <taxon>Pseudarthrobacter</taxon>
    </lineage>
</organism>
<feature type="region of interest" description="Disordered" evidence="1">
    <location>
        <begin position="180"/>
        <end position="264"/>
    </location>
</feature>
<feature type="compositionally biased region" description="Polar residues" evidence="1">
    <location>
        <begin position="1"/>
        <end position="17"/>
    </location>
</feature>
<accession>A0ABU0PJB2</accession>